<dbReference type="EMBL" id="JAESVA010000001">
    <property type="protein sequence ID" value="MCB8879123.1"/>
    <property type="molecule type" value="Genomic_DNA"/>
</dbReference>
<dbReference type="PANTHER" id="PTHR33531:SF10">
    <property type="entry name" value="BLR7895 PROTEIN"/>
    <property type="match status" value="1"/>
</dbReference>
<feature type="transmembrane region" description="Helical" evidence="1">
    <location>
        <begin position="297"/>
        <end position="316"/>
    </location>
</feature>
<dbReference type="CDD" id="cd01045">
    <property type="entry name" value="Ferritin_like_AB"/>
    <property type="match status" value="1"/>
</dbReference>
<keyword evidence="1" id="KW-0472">Membrane</keyword>
<dbReference type="Proteomes" id="UP000721844">
    <property type="component" value="Unassembled WGS sequence"/>
</dbReference>
<evidence type="ECO:0000256" key="1">
    <source>
        <dbReference type="SAM" id="Phobius"/>
    </source>
</evidence>
<proteinExistence type="predicted"/>
<feature type="transmembrane region" description="Helical" evidence="1">
    <location>
        <begin position="175"/>
        <end position="196"/>
    </location>
</feature>
<keyword evidence="1" id="KW-1133">Transmembrane helix</keyword>
<feature type="transmembrane region" description="Helical" evidence="1">
    <location>
        <begin position="237"/>
        <end position="258"/>
    </location>
</feature>
<feature type="domain" description="Rubrerythrin diiron-binding" evidence="2">
    <location>
        <begin position="11"/>
        <end position="147"/>
    </location>
</feature>
<dbReference type="InterPro" id="IPR003251">
    <property type="entry name" value="Rr_diiron-bd_dom"/>
</dbReference>
<feature type="transmembrane region" description="Helical" evidence="1">
    <location>
        <begin position="264"/>
        <end position="285"/>
    </location>
</feature>
<dbReference type="Gene3D" id="1.20.1260.10">
    <property type="match status" value="1"/>
</dbReference>
<dbReference type="NCBIfam" id="NF045676">
    <property type="entry name" value="FeExpMbfA"/>
    <property type="match status" value="1"/>
</dbReference>
<name>A0A964E2S8_9PROT</name>
<evidence type="ECO:0000259" key="2">
    <source>
        <dbReference type="Pfam" id="PF02915"/>
    </source>
</evidence>
<accession>A0A964E2S8</accession>
<reference evidence="3 4" key="1">
    <citation type="journal article" date="2021" name="Microorganisms">
        <title>Acidisoma silvae sp. nov. and Acidisomacellulosilytica sp. nov., Two Acidophilic Bacteria Isolated from Decaying Wood, Hydrolyzing Cellulose and Producing Poly-3-hydroxybutyrate.</title>
        <authorList>
            <person name="Mieszkin S."/>
            <person name="Pouder E."/>
            <person name="Uroz S."/>
            <person name="Simon-Colin C."/>
            <person name="Alain K."/>
        </authorList>
    </citation>
    <scope>NUCLEOTIDE SEQUENCE [LARGE SCALE GENOMIC DNA]</scope>
    <source>
        <strain evidence="3 4">HW T5.17</strain>
    </source>
</reference>
<dbReference type="PIRSF" id="PIRSF035918">
    <property type="entry name" value="UCP035918_rubreryth_DUF125"/>
    <property type="match status" value="1"/>
</dbReference>
<dbReference type="PANTHER" id="PTHR33531">
    <property type="entry name" value="RUBRERYTHRIN SUBFAMILY"/>
    <property type="match status" value="1"/>
</dbReference>
<organism evidence="3 4">
    <name type="scientific">Acidisoma cellulosilyticum</name>
    <dbReference type="NCBI Taxonomy" id="2802395"/>
    <lineage>
        <taxon>Bacteria</taxon>
        <taxon>Pseudomonadati</taxon>
        <taxon>Pseudomonadota</taxon>
        <taxon>Alphaproteobacteria</taxon>
        <taxon>Acetobacterales</taxon>
        <taxon>Acidocellaceae</taxon>
        <taxon>Acidisoma</taxon>
    </lineage>
</organism>
<dbReference type="Pfam" id="PF02915">
    <property type="entry name" value="Rubrerythrin"/>
    <property type="match status" value="1"/>
</dbReference>
<dbReference type="InterPro" id="IPR009078">
    <property type="entry name" value="Ferritin-like_SF"/>
</dbReference>
<dbReference type="InterPro" id="IPR017040">
    <property type="entry name" value="UCP035918_rubreryth/DUF125"/>
</dbReference>
<comment type="caution">
    <text evidence="3">The sequence shown here is derived from an EMBL/GenBank/DDBJ whole genome shotgun (WGS) entry which is preliminary data.</text>
</comment>
<gene>
    <name evidence="3" type="ORF">ACELLULO517_02670</name>
</gene>
<keyword evidence="1" id="KW-0812">Transmembrane</keyword>
<dbReference type="CDD" id="cd02437">
    <property type="entry name" value="CCC1_like_1"/>
    <property type="match status" value="1"/>
</dbReference>
<keyword evidence="4" id="KW-1185">Reference proteome</keyword>
<sequence length="318" mass="34594">MRNFSELTEKEILALAIANEEEDGRIYLDLNEGLRADYPATAQVLKDMAEEESEHRRSLLDLFQEKFGDHIPLVRRQHVRGFMTRKPIWHRQSVTVEAARALMQSMEAEAERFYSRAAARSQDTAIRKLLGDLALAESGHEHRLDELVEANLTQRERGAEADAARRNLMLRYIQPGLAGLMDGSVSTLAPLFASAFATGSSWQAFLVGISASLGAGISMAFAEALSDNGSLTGRGSPIVRGVTCGLMTTIGGLGHSLPFLIPNFHLALSIAICVVLVELAVISWVRWKFMDTPPVSATLQVAFGGALVFATGVLIGNS</sequence>
<dbReference type="InterPro" id="IPR012347">
    <property type="entry name" value="Ferritin-like"/>
</dbReference>
<evidence type="ECO:0000313" key="3">
    <source>
        <dbReference type="EMBL" id="MCB8879123.1"/>
    </source>
</evidence>
<dbReference type="SUPFAM" id="SSF47240">
    <property type="entry name" value="Ferritin-like"/>
    <property type="match status" value="1"/>
</dbReference>
<protein>
    <submittedName>
        <fullName evidence="3">Rubrerythrin</fullName>
    </submittedName>
</protein>
<dbReference type="GO" id="GO:0046872">
    <property type="term" value="F:metal ion binding"/>
    <property type="evidence" value="ECO:0007669"/>
    <property type="project" value="InterPro"/>
</dbReference>
<evidence type="ECO:0000313" key="4">
    <source>
        <dbReference type="Proteomes" id="UP000721844"/>
    </source>
</evidence>
<dbReference type="AlphaFoldDB" id="A0A964E2S8"/>
<dbReference type="GO" id="GO:0016491">
    <property type="term" value="F:oxidoreductase activity"/>
    <property type="evidence" value="ECO:0007669"/>
    <property type="project" value="InterPro"/>
</dbReference>
<dbReference type="RefSeq" id="WP_227305642.1">
    <property type="nucleotide sequence ID" value="NZ_JAESVA010000001.1"/>
</dbReference>
<feature type="transmembrane region" description="Helical" evidence="1">
    <location>
        <begin position="202"/>
        <end position="225"/>
    </location>
</feature>